<dbReference type="InterPro" id="IPR004089">
    <property type="entry name" value="MCPsignal_dom"/>
</dbReference>
<reference evidence="5 6" key="1">
    <citation type="submission" date="2021-03" db="EMBL/GenBank/DDBJ databases">
        <title>Genomic Encyclopedia of Type Strains, Phase IV (KMG-IV): sequencing the most valuable type-strain genomes for metagenomic binning, comparative biology and taxonomic classification.</title>
        <authorList>
            <person name="Goeker M."/>
        </authorList>
    </citation>
    <scope>NUCLEOTIDE SEQUENCE [LARGE SCALE GENOMIC DNA]</scope>
    <source>
        <strain evidence="5 6">DSM 27512</strain>
    </source>
</reference>
<dbReference type="PRINTS" id="PR00260">
    <property type="entry name" value="CHEMTRNSDUCR"/>
</dbReference>
<organism evidence="5 6">
    <name type="scientific">Acetoanaerobium pronyense</name>
    <dbReference type="NCBI Taxonomy" id="1482736"/>
    <lineage>
        <taxon>Bacteria</taxon>
        <taxon>Bacillati</taxon>
        <taxon>Bacillota</taxon>
        <taxon>Clostridia</taxon>
        <taxon>Peptostreptococcales</taxon>
        <taxon>Filifactoraceae</taxon>
        <taxon>Acetoanaerobium</taxon>
    </lineage>
</organism>
<dbReference type="Proteomes" id="UP001314903">
    <property type="component" value="Unassembled WGS sequence"/>
</dbReference>
<dbReference type="SMART" id="SM00283">
    <property type="entry name" value="MA"/>
    <property type="match status" value="1"/>
</dbReference>
<dbReference type="InterPro" id="IPR004090">
    <property type="entry name" value="Chemotax_Me-accpt_rcpt"/>
</dbReference>
<evidence type="ECO:0000313" key="5">
    <source>
        <dbReference type="EMBL" id="MBP2027714.1"/>
    </source>
</evidence>
<keyword evidence="6" id="KW-1185">Reference proteome</keyword>
<evidence type="ECO:0000259" key="4">
    <source>
        <dbReference type="PROSITE" id="PS50111"/>
    </source>
</evidence>
<dbReference type="PANTHER" id="PTHR32089">
    <property type="entry name" value="METHYL-ACCEPTING CHEMOTAXIS PROTEIN MCPB"/>
    <property type="match status" value="1"/>
</dbReference>
<dbReference type="Gene3D" id="1.10.287.950">
    <property type="entry name" value="Methyl-accepting chemotaxis protein"/>
    <property type="match status" value="1"/>
</dbReference>
<accession>A0ABS4KIX7</accession>
<gene>
    <name evidence="5" type="ORF">J2Z35_001511</name>
</gene>
<evidence type="ECO:0000256" key="3">
    <source>
        <dbReference type="PROSITE-ProRule" id="PRU00284"/>
    </source>
</evidence>
<dbReference type="InterPro" id="IPR025991">
    <property type="entry name" value="Chemoreceptor_zinc-bind_dom"/>
</dbReference>
<evidence type="ECO:0000256" key="1">
    <source>
        <dbReference type="ARBA" id="ARBA00023224"/>
    </source>
</evidence>
<evidence type="ECO:0000256" key="2">
    <source>
        <dbReference type="ARBA" id="ARBA00029447"/>
    </source>
</evidence>
<dbReference type="Gene3D" id="1.20.120.30">
    <property type="entry name" value="Aspartate receptor, ligand-binding domain"/>
    <property type="match status" value="1"/>
</dbReference>
<feature type="domain" description="Methyl-accepting transducer" evidence="4">
    <location>
        <begin position="1"/>
        <end position="225"/>
    </location>
</feature>
<dbReference type="CDD" id="cd11386">
    <property type="entry name" value="MCP_signal"/>
    <property type="match status" value="1"/>
</dbReference>
<comment type="caution">
    <text evidence="5">The sequence shown here is derived from an EMBL/GenBank/DDBJ whole genome shotgun (WGS) entry which is preliminary data.</text>
</comment>
<sequence length="380" mass="42363">MVEIKTMVEGIGNQSEVLQAMSASSEELSASVEDVAEMTQKASEMSSEVYKIAKQGSENISKAMDFVKNSFDEVEDVNKMMAEVKLKTETINQIVDIVKGIADQTNLLALNAAIEAARAGESGRGFAVVADEVRKLAEHTKHSVDDIQKNVAELQVSIDASVSSINNTTSQLHSGTSLVDESLVSIEKIGSSVGELSDLVTQVAANTQEQTAAIETFANGTSEIASQSEDIVLKCNSIGEKIFDLSKDVDSLRINMINTSNCLNNKDKIEIYKVDHLLWRWRVYNMLLHYEVVDCAKVADYKGCRLGKWYYGIDCEDLQHIQAFREMEKPHISLHEVAKKSVESYKSKDMESANNYLLEMDRYSKEVFRYLDEIKKNINN</sequence>
<dbReference type="Pfam" id="PF00015">
    <property type="entry name" value="MCPsignal"/>
    <property type="match status" value="1"/>
</dbReference>
<comment type="similarity">
    <text evidence="2">Belongs to the methyl-accepting chemotaxis (MCP) protein family.</text>
</comment>
<dbReference type="SUPFAM" id="SSF58104">
    <property type="entry name" value="Methyl-accepting chemotaxis protein (MCP) signaling domain"/>
    <property type="match status" value="1"/>
</dbReference>
<dbReference type="PANTHER" id="PTHR32089:SF112">
    <property type="entry name" value="LYSOZYME-LIKE PROTEIN-RELATED"/>
    <property type="match status" value="1"/>
</dbReference>
<dbReference type="Pfam" id="PF13682">
    <property type="entry name" value="CZB"/>
    <property type="match status" value="1"/>
</dbReference>
<dbReference type="EMBL" id="JAGGLI010000014">
    <property type="protein sequence ID" value="MBP2027714.1"/>
    <property type="molecule type" value="Genomic_DNA"/>
</dbReference>
<evidence type="ECO:0000313" key="6">
    <source>
        <dbReference type="Proteomes" id="UP001314903"/>
    </source>
</evidence>
<name>A0ABS4KIX7_9FIRM</name>
<keyword evidence="1 3" id="KW-0807">Transducer</keyword>
<protein>
    <submittedName>
        <fullName evidence="5">Methyl-accepting chemotaxis protein</fullName>
    </submittedName>
</protein>
<proteinExistence type="inferred from homology"/>
<dbReference type="PROSITE" id="PS50111">
    <property type="entry name" value="CHEMOTAXIS_TRANSDUC_2"/>
    <property type="match status" value="1"/>
</dbReference>